<dbReference type="GO" id="GO:0003677">
    <property type="term" value="F:DNA binding"/>
    <property type="evidence" value="ECO:0007669"/>
    <property type="project" value="UniProtKB-UniRule"/>
</dbReference>
<feature type="compositionally biased region" description="Low complexity" evidence="10">
    <location>
        <begin position="82"/>
        <end position="93"/>
    </location>
</feature>
<accession>A0AAV7FYF9</accession>
<dbReference type="AlphaFoldDB" id="A0AAV7FYF9"/>
<evidence type="ECO:0000313" key="13">
    <source>
        <dbReference type="Proteomes" id="UP000775213"/>
    </source>
</evidence>
<reference evidence="12 13" key="1">
    <citation type="journal article" date="2021" name="Hortic Res">
        <title>Chromosome-scale assembly of the Dendrobium chrysotoxum genome enhances the understanding of orchid evolution.</title>
        <authorList>
            <person name="Zhang Y."/>
            <person name="Zhang G.Q."/>
            <person name="Zhang D."/>
            <person name="Liu X.D."/>
            <person name="Xu X.Y."/>
            <person name="Sun W.H."/>
            <person name="Yu X."/>
            <person name="Zhu X."/>
            <person name="Wang Z.W."/>
            <person name="Zhao X."/>
            <person name="Zhong W.Y."/>
            <person name="Chen H."/>
            <person name="Yin W.L."/>
            <person name="Huang T."/>
            <person name="Niu S.C."/>
            <person name="Liu Z.J."/>
        </authorList>
    </citation>
    <scope>NUCLEOTIDE SEQUENCE [LARGE SCALE GENOMIC DNA]</scope>
    <source>
        <strain evidence="12">Lindl</strain>
    </source>
</reference>
<evidence type="ECO:0000256" key="10">
    <source>
        <dbReference type="SAM" id="MobiDB-lite"/>
    </source>
</evidence>
<dbReference type="InterPro" id="IPR045174">
    <property type="entry name" value="Dof"/>
</dbReference>
<dbReference type="PANTHER" id="PTHR31992:SF62">
    <property type="entry name" value="DOF ZINC FINGER PROTEIN DOF3.1"/>
    <property type="match status" value="1"/>
</dbReference>
<evidence type="ECO:0000256" key="2">
    <source>
        <dbReference type="ARBA" id="ARBA00022771"/>
    </source>
</evidence>
<keyword evidence="2 8" id="KW-0863">Zinc-finger</keyword>
<keyword evidence="3 9" id="KW-0862">Zinc</keyword>
<evidence type="ECO:0000256" key="6">
    <source>
        <dbReference type="ARBA" id="ARBA00023163"/>
    </source>
</evidence>
<dbReference type="Proteomes" id="UP000775213">
    <property type="component" value="Unassembled WGS sequence"/>
</dbReference>
<organism evidence="12 13">
    <name type="scientific">Dendrobium chrysotoxum</name>
    <name type="common">Orchid</name>
    <dbReference type="NCBI Taxonomy" id="161865"/>
    <lineage>
        <taxon>Eukaryota</taxon>
        <taxon>Viridiplantae</taxon>
        <taxon>Streptophyta</taxon>
        <taxon>Embryophyta</taxon>
        <taxon>Tracheophyta</taxon>
        <taxon>Spermatophyta</taxon>
        <taxon>Magnoliopsida</taxon>
        <taxon>Liliopsida</taxon>
        <taxon>Asparagales</taxon>
        <taxon>Orchidaceae</taxon>
        <taxon>Epidendroideae</taxon>
        <taxon>Malaxideae</taxon>
        <taxon>Dendrobiinae</taxon>
        <taxon>Dendrobium</taxon>
    </lineage>
</organism>
<evidence type="ECO:0000256" key="4">
    <source>
        <dbReference type="ARBA" id="ARBA00023015"/>
    </source>
</evidence>
<evidence type="ECO:0000259" key="11">
    <source>
        <dbReference type="PROSITE" id="PS50884"/>
    </source>
</evidence>
<dbReference type="GO" id="GO:0008270">
    <property type="term" value="F:zinc ion binding"/>
    <property type="evidence" value="ECO:0007669"/>
    <property type="project" value="UniProtKB-KW"/>
</dbReference>
<evidence type="ECO:0000313" key="12">
    <source>
        <dbReference type="EMBL" id="KAH0448418.1"/>
    </source>
</evidence>
<comment type="subcellular location">
    <subcellularLocation>
        <location evidence="8 9">Nucleus</location>
    </subcellularLocation>
</comment>
<dbReference type="InterPro" id="IPR003851">
    <property type="entry name" value="Znf_Dof"/>
</dbReference>
<feature type="domain" description="Dof-type" evidence="11">
    <location>
        <begin position="23"/>
        <end position="77"/>
    </location>
</feature>
<comment type="caution">
    <text evidence="12">The sequence shown here is derived from an EMBL/GenBank/DDBJ whole genome shotgun (WGS) entry which is preliminary data.</text>
</comment>
<keyword evidence="5 8" id="KW-0238">DNA-binding</keyword>
<evidence type="ECO:0000256" key="9">
    <source>
        <dbReference type="RuleBase" id="RU369094"/>
    </source>
</evidence>
<feature type="compositionally biased region" description="Low complexity" evidence="10">
    <location>
        <begin position="174"/>
        <end position="186"/>
    </location>
</feature>
<keyword evidence="13" id="KW-1185">Reference proteome</keyword>
<name>A0AAV7FYF9_DENCH</name>
<gene>
    <name evidence="12" type="ORF">IEQ34_022218</name>
</gene>
<comment type="function">
    <text evidence="9">Transcription factor that binds specifically to a 5'-AA[AG]G-3' consensus core sequence.</text>
</comment>
<sequence>MQGTTMTAFMASRPPLTEPEQNLQCPRCESTNTKFCYYNNYNLSQPRHFCKDCRRYWTKGGTLRNVPVGGGTRKNSKRSLCSSGAASPSASGGFNSKRPSPSSSAGEVKNSELFSSSIPTVDNDHRMLDMTGSFSSLLSSTAQFGNFFECFQSLDSLPILKGVTRPMLEPEVQSPAESSGNESAAAAPPPVMPENFLSLPGDTSSWTGGWPDLSIYTPGGPERVRPCVGGGREAAEQAMQAINGRFRCKHRVKESEQVIKSCTTGINWRSSKEFGAKNRLGVCRSGTRGTLDVEAGCAGLTPALVDAHEVLCYRGRSAFAGDLVSKPARRIVLSVAEHFTIREADSPVRVEKDLCHVNTVKLDDSSCRANVDSPLLSSEPFLSPNNMQPIALVPSIDVPVSLIFNDDLKTQLSLNMKDSCLEHSNWLDGSVALPCGGAGEDLDDPLMQD</sequence>
<evidence type="ECO:0000256" key="5">
    <source>
        <dbReference type="ARBA" id="ARBA00023125"/>
    </source>
</evidence>
<evidence type="ECO:0000256" key="8">
    <source>
        <dbReference type="PROSITE-ProRule" id="PRU00071"/>
    </source>
</evidence>
<evidence type="ECO:0000256" key="3">
    <source>
        <dbReference type="ARBA" id="ARBA00022833"/>
    </source>
</evidence>
<dbReference type="PROSITE" id="PS50884">
    <property type="entry name" value="ZF_DOF_2"/>
    <property type="match status" value="1"/>
</dbReference>
<keyword evidence="4 9" id="KW-0805">Transcription regulation</keyword>
<proteinExistence type="predicted"/>
<feature type="region of interest" description="Disordered" evidence="10">
    <location>
        <begin position="1"/>
        <end position="23"/>
    </location>
</feature>
<dbReference type="EMBL" id="JAGFBR010000019">
    <property type="protein sequence ID" value="KAH0448418.1"/>
    <property type="molecule type" value="Genomic_DNA"/>
</dbReference>
<protein>
    <recommendedName>
        <fullName evidence="9">Dof zinc finger protein</fullName>
    </recommendedName>
</protein>
<dbReference type="PANTHER" id="PTHR31992">
    <property type="entry name" value="DOF ZINC FINGER PROTEIN DOF1.4-RELATED"/>
    <property type="match status" value="1"/>
</dbReference>
<feature type="region of interest" description="Disordered" evidence="10">
    <location>
        <begin position="170"/>
        <end position="189"/>
    </location>
</feature>
<keyword evidence="6 9" id="KW-0804">Transcription</keyword>
<dbReference type="GO" id="GO:0003700">
    <property type="term" value="F:DNA-binding transcription factor activity"/>
    <property type="evidence" value="ECO:0007669"/>
    <property type="project" value="UniProtKB-UniRule"/>
</dbReference>
<dbReference type="GO" id="GO:0005634">
    <property type="term" value="C:nucleus"/>
    <property type="evidence" value="ECO:0007669"/>
    <property type="project" value="UniProtKB-SubCell"/>
</dbReference>
<feature type="region of interest" description="Disordered" evidence="10">
    <location>
        <begin position="66"/>
        <end position="111"/>
    </location>
</feature>
<keyword evidence="1 9" id="KW-0479">Metal-binding</keyword>
<keyword evidence="7 8" id="KW-0539">Nucleus</keyword>
<evidence type="ECO:0000256" key="7">
    <source>
        <dbReference type="ARBA" id="ARBA00023242"/>
    </source>
</evidence>
<dbReference type="PROSITE" id="PS01361">
    <property type="entry name" value="ZF_DOF_1"/>
    <property type="match status" value="1"/>
</dbReference>
<evidence type="ECO:0000256" key="1">
    <source>
        <dbReference type="ARBA" id="ARBA00022723"/>
    </source>
</evidence>
<dbReference type="Pfam" id="PF02701">
    <property type="entry name" value="Zn_ribbon_Dof"/>
    <property type="match status" value="1"/>
</dbReference>